<evidence type="ECO:0000256" key="3">
    <source>
        <dbReference type="HAMAP-Rule" id="MF_01151"/>
    </source>
</evidence>
<accession>A0ABW1IV33</accession>
<reference evidence="8" key="1">
    <citation type="journal article" date="2019" name="Int. J. Syst. Evol. Microbiol.">
        <title>The Global Catalogue of Microorganisms (GCM) 10K type strain sequencing project: providing services to taxonomists for standard genome sequencing and annotation.</title>
        <authorList>
            <consortium name="The Broad Institute Genomics Platform"/>
            <consortium name="The Broad Institute Genome Sequencing Center for Infectious Disease"/>
            <person name="Wu L."/>
            <person name="Ma J."/>
        </authorList>
    </citation>
    <scope>NUCLEOTIDE SEQUENCE [LARGE SCALE GENOMIC DNA]</scope>
    <source>
        <strain evidence="8">CCM 8749</strain>
    </source>
</reference>
<dbReference type="HAMAP" id="MF_01151">
    <property type="entry name" value="GrpE"/>
    <property type="match status" value="1"/>
</dbReference>
<comment type="caution">
    <text evidence="7">The sequence shown here is derived from an EMBL/GenBank/DDBJ whole genome shotgun (WGS) entry which is preliminary data.</text>
</comment>
<dbReference type="SUPFAM" id="SSF51064">
    <property type="entry name" value="Head domain of nucleotide exchange factor GrpE"/>
    <property type="match status" value="1"/>
</dbReference>
<proteinExistence type="inferred from homology"/>
<evidence type="ECO:0000256" key="5">
    <source>
        <dbReference type="RuleBase" id="RU004478"/>
    </source>
</evidence>
<keyword evidence="8" id="KW-1185">Reference proteome</keyword>
<evidence type="ECO:0000256" key="4">
    <source>
        <dbReference type="RuleBase" id="RU000639"/>
    </source>
</evidence>
<dbReference type="InterPro" id="IPR013805">
    <property type="entry name" value="GrpE_CC"/>
</dbReference>
<dbReference type="Gene3D" id="3.90.20.20">
    <property type="match status" value="1"/>
</dbReference>
<dbReference type="SUPFAM" id="SSF58014">
    <property type="entry name" value="Coiled-coil domain of nucleotide exchange factor GrpE"/>
    <property type="match status" value="1"/>
</dbReference>
<evidence type="ECO:0000256" key="1">
    <source>
        <dbReference type="ARBA" id="ARBA00009054"/>
    </source>
</evidence>
<dbReference type="NCBIfam" id="NF010738">
    <property type="entry name" value="PRK14140.1"/>
    <property type="match status" value="1"/>
</dbReference>
<keyword evidence="3" id="KW-0963">Cytoplasm</keyword>
<dbReference type="Gene3D" id="2.30.22.10">
    <property type="entry name" value="Head domain of nucleotide exchange factor GrpE"/>
    <property type="match status" value="1"/>
</dbReference>
<comment type="subcellular location">
    <subcellularLocation>
        <location evidence="3">Cytoplasm</location>
    </subcellularLocation>
</comment>
<organism evidence="7 8">
    <name type="scientific">Marinicrinis lubricantis</name>
    <dbReference type="NCBI Taxonomy" id="2086470"/>
    <lineage>
        <taxon>Bacteria</taxon>
        <taxon>Bacillati</taxon>
        <taxon>Bacillota</taxon>
        <taxon>Bacilli</taxon>
        <taxon>Bacillales</taxon>
        <taxon>Paenibacillaceae</taxon>
    </lineage>
</organism>
<dbReference type="Pfam" id="PF01025">
    <property type="entry name" value="GrpE"/>
    <property type="match status" value="1"/>
</dbReference>
<dbReference type="PROSITE" id="PS01071">
    <property type="entry name" value="GRPE"/>
    <property type="match status" value="1"/>
</dbReference>
<name>A0ABW1IV33_9BACL</name>
<dbReference type="InterPro" id="IPR009012">
    <property type="entry name" value="GrpE_head"/>
</dbReference>
<comment type="subunit">
    <text evidence="3">Homodimer.</text>
</comment>
<evidence type="ECO:0000256" key="2">
    <source>
        <dbReference type="ARBA" id="ARBA00023186"/>
    </source>
</evidence>
<dbReference type="PANTHER" id="PTHR21237">
    <property type="entry name" value="GRPE PROTEIN"/>
    <property type="match status" value="1"/>
</dbReference>
<keyword evidence="3 4" id="KW-0346">Stress response</keyword>
<dbReference type="Proteomes" id="UP001596250">
    <property type="component" value="Unassembled WGS sequence"/>
</dbReference>
<dbReference type="CDD" id="cd00446">
    <property type="entry name" value="GrpE"/>
    <property type="match status" value="1"/>
</dbReference>
<evidence type="ECO:0000313" key="7">
    <source>
        <dbReference type="EMBL" id="MFC5988876.1"/>
    </source>
</evidence>
<dbReference type="RefSeq" id="WP_379896385.1">
    <property type="nucleotide sequence ID" value="NZ_CBCSCT010000007.1"/>
</dbReference>
<dbReference type="EMBL" id="JBHSQV010000185">
    <property type="protein sequence ID" value="MFC5988876.1"/>
    <property type="molecule type" value="Genomic_DNA"/>
</dbReference>
<feature type="compositionally biased region" description="Polar residues" evidence="6">
    <location>
        <begin position="33"/>
        <end position="42"/>
    </location>
</feature>
<dbReference type="InterPro" id="IPR000740">
    <property type="entry name" value="GrpE"/>
</dbReference>
<dbReference type="PRINTS" id="PR00773">
    <property type="entry name" value="GRPEPROTEIN"/>
</dbReference>
<feature type="region of interest" description="Disordered" evidence="6">
    <location>
        <begin position="1"/>
        <end position="73"/>
    </location>
</feature>
<evidence type="ECO:0000256" key="6">
    <source>
        <dbReference type="SAM" id="MobiDB-lite"/>
    </source>
</evidence>
<sequence>MSDEKLNTSSEATYEEVETAAESSETVEHLNEQAEQAESDNNADASEAKESAGSEADQPAEQEGQIEELKKTIEEQQNRILRMQAEFDNFRRRTRQEKEEFAKYASVKLIEQLLPVLDNFERALDSSKNTQDFESLAKGIEMVFRQMSQVMDQEGLTPIHAVGQPFNPEVHEAVMKVQSDEHEEGIVVEELQRGYTLHGKVIRPSMVKVSE</sequence>
<keyword evidence="2 3" id="KW-0143">Chaperone</keyword>
<evidence type="ECO:0000313" key="8">
    <source>
        <dbReference type="Proteomes" id="UP001596250"/>
    </source>
</evidence>
<gene>
    <name evidence="3 7" type="primary">grpE</name>
    <name evidence="7" type="ORF">ACFPXP_20935</name>
</gene>
<dbReference type="PANTHER" id="PTHR21237:SF23">
    <property type="entry name" value="GRPE PROTEIN HOMOLOG, MITOCHONDRIAL"/>
    <property type="match status" value="1"/>
</dbReference>
<comment type="function">
    <text evidence="3 4">Participates actively in the response to hyperosmotic and heat shock by preventing the aggregation of stress-denatured proteins, in association with DnaK and GrpE. It is the nucleotide exchange factor for DnaK and may function as a thermosensor. Unfolded proteins bind initially to DnaJ; upon interaction with the DnaJ-bound protein, DnaK hydrolyzes its bound ATP, resulting in the formation of a stable complex. GrpE releases ADP from DnaK; ATP binding to DnaK triggers the release of the substrate protein, thus completing the reaction cycle. Several rounds of ATP-dependent interactions between DnaJ, DnaK and GrpE are required for fully efficient folding.</text>
</comment>
<protein>
    <recommendedName>
        <fullName evidence="3 4">Protein GrpE</fullName>
    </recommendedName>
    <alternativeName>
        <fullName evidence="3">HSP-70 cofactor</fullName>
    </alternativeName>
</protein>
<comment type="similarity">
    <text evidence="1 3 5">Belongs to the GrpE family.</text>
</comment>